<dbReference type="SUPFAM" id="SSF109885">
    <property type="entry name" value="I/LWEQ domain"/>
    <property type="match status" value="1"/>
</dbReference>
<evidence type="ECO:0000259" key="4">
    <source>
        <dbReference type="PROSITE" id="PS50057"/>
    </source>
</evidence>
<dbReference type="SUPFAM" id="SSF47220">
    <property type="entry name" value="alpha-catenin/vinculin-like"/>
    <property type="match status" value="1"/>
</dbReference>
<keyword evidence="3" id="KW-0206">Cytoskeleton</keyword>
<dbReference type="FunFam" id="2.30.29.30:FF:000028">
    <property type="entry name" value="Talin 2"/>
    <property type="match status" value="1"/>
</dbReference>
<dbReference type="InterPro" id="IPR000299">
    <property type="entry name" value="FERM_domain"/>
</dbReference>
<dbReference type="SUPFAM" id="SSF50729">
    <property type="entry name" value="PH domain-like"/>
    <property type="match status" value="1"/>
</dbReference>
<dbReference type="InterPro" id="IPR049108">
    <property type="entry name" value="Talin_R4"/>
</dbReference>
<dbReference type="SMART" id="SM00295">
    <property type="entry name" value="B41"/>
    <property type="match status" value="1"/>
</dbReference>
<protein>
    <submittedName>
        <fullName evidence="5">Talin-1</fullName>
    </submittedName>
</protein>
<dbReference type="InterPro" id="IPR035964">
    <property type="entry name" value="I/LWEQ_dom_sf"/>
</dbReference>
<evidence type="ECO:0000313" key="5">
    <source>
        <dbReference type="EMBL" id="KAL3315250.1"/>
    </source>
</evidence>
<dbReference type="Gene3D" id="1.20.120.230">
    <property type="entry name" value="Alpha-catenin/vinculin-like"/>
    <property type="match status" value="3"/>
</dbReference>
<dbReference type="Proteomes" id="UP001626550">
    <property type="component" value="Unassembled WGS sequence"/>
</dbReference>
<dbReference type="InterPro" id="IPR054060">
    <property type="entry name" value="TLN1-like_RS"/>
</dbReference>
<dbReference type="InterPro" id="IPR036476">
    <property type="entry name" value="Talin_cent_sf"/>
</dbReference>
<dbReference type="PANTHER" id="PTHR19981">
    <property type="entry name" value="TALIN"/>
    <property type="match status" value="1"/>
</dbReference>
<dbReference type="CDD" id="cd10569">
    <property type="entry name" value="FERM_C_Talin"/>
    <property type="match status" value="1"/>
</dbReference>
<evidence type="ECO:0000256" key="3">
    <source>
        <dbReference type="ARBA" id="ARBA00023212"/>
    </source>
</evidence>
<comment type="caution">
    <text evidence="5">The sequence shown here is derived from an EMBL/GenBank/DDBJ whole genome shotgun (WGS) entry which is preliminary data.</text>
</comment>
<dbReference type="InterPro" id="IPR032425">
    <property type="entry name" value="FERM_f0"/>
</dbReference>
<dbReference type="SUPFAM" id="SSF109880">
    <property type="entry name" value="A middle domain of Talin 1"/>
    <property type="match status" value="1"/>
</dbReference>
<dbReference type="InterPro" id="IPR036723">
    <property type="entry name" value="Alpha-catenin/vinculin-like_sf"/>
</dbReference>
<dbReference type="Gene3D" id="1.20.1420.10">
    <property type="entry name" value="Talin, central domain"/>
    <property type="match status" value="4"/>
</dbReference>
<gene>
    <name evidence="5" type="primary">TLN1_1</name>
    <name evidence="5" type="ORF">Ciccas_006121</name>
</gene>
<dbReference type="InterPro" id="IPR019748">
    <property type="entry name" value="FERM_central"/>
</dbReference>
<dbReference type="InterPro" id="IPR014352">
    <property type="entry name" value="FERM/acyl-CoA-bd_prot_sf"/>
</dbReference>
<dbReference type="InterPro" id="IPR002404">
    <property type="entry name" value="IRS_PTB"/>
</dbReference>
<evidence type="ECO:0000313" key="6">
    <source>
        <dbReference type="Proteomes" id="UP001626550"/>
    </source>
</evidence>
<keyword evidence="6" id="KW-1185">Reference proteome</keyword>
<dbReference type="Pfam" id="PF21692">
    <property type="entry name" value="Talin_R4"/>
    <property type="match status" value="1"/>
</dbReference>
<dbReference type="InterPro" id="IPR015224">
    <property type="entry name" value="Talin_cent"/>
</dbReference>
<dbReference type="FunFam" id="1.20.80.10:FF:000007">
    <property type="entry name" value="Talin 2"/>
    <property type="match status" value="1"/>
</dbReference>
<dbReference type="Gene3D" id="3.10.20.90">
    <property type="entry name" value="Phosphatidylinositol 3-kinase Catalytic Subunit, Chain A, domain 1"/>
    <property type="match status" value="2"/>
</dbReference>
<dbReference type="PANTHER" id="PTHR19981:SF1">
    <property type="entry name" value="RHEA, ISOFORM B"/>
    <property type="match status" value="1"/>
</dbReference>
<dbReference type="Pfam" id="PF09141">
    <property type="entry name" value="Talin_middle"/>
    <property type="match status" value="1"/>
</dbReference>
<dbReference type="GO" id="GO:0005856">
    <property type="term" value="C:cytoskeleton"/>
    <property type="evidence" value="ECO:0007669"/>
    <property type="project" value="UniProtKB-SubCell"/>
</dbReference>
<dbReference type="CDD" id="cd17090">
    <property type="entry name" value="FERM_F1_TLN"/>
    <property type="match status" value="1"/>
</dbReference>
<comment type="subcellular location">
    <subcellularLocation>
        <location evidence="1">Cytoplasm</location>
        <location evidence="1">Cytoskeleton</location>
    </subcellularLocation>
</comment>
<dbReference type="EMBL" id="JBJKFK010000792">
    <property type="protein sequence ID" value="KAL3315250.1"/>
    <property type="molecule type" value="Genomic_DNA"/>
</dbReference>
<dbReference type="Pfam" id="PF21865">
    <property type="entry name" value="TLN1-like_RS"/>
    <property type="match status" value="1"/>
</dbReference>
<proteinExistence type="predicted"/>
<sequence length="2088" mass="233072">MLHCELSDRIMPWTFPSGTVVDGDYPEALTLRVQVPSLEITKTMRFEPHMTIEEVCDRIRLQISSLHHNDKTVPSDYGIFHTNDDEKKGLWLNNTRNLEHYMLQSGDTIQYRCRLRWLFIKTLDGNRKKLCVDDSKTVAELMLPICVKIGIQNYEEYALVREVEDSDQQLENRQSTLRKSHLSISAGENRTPAALIRQHEQEKMDRLKKKLHTDDDISWLNPAQSLRQQGIDQTEVLVLRRRYFFSDMNVDSRDPVQLNLLYLQLKDAILNGTHPITQEEALMLAGLQVQVDFGNRYQPGDLEMSDCLPKEYARLKNIERKVMQYHASCYDTSQIDAKMKYCQFCRSLQTYGITFFLVKEKVKGKSKLIPRLLGVSKDSVIRMDEKTKEILKIWPLTSVYKIAASQNAFTMDFGEYSPDEYYTAQTTEGEHISQLISGYIDISLKKQKARDQPGDQADEEAAMFIETVACEQAEVVPTSQILHTQTERFASNGTNGHGPKHPVDVGMNEALFVGTEQHTSTARHYNMSQQKFDYTDANYGDEFATSQQQQHYSSTAISRQRVQSPDSFLIGGSQYVHYREIKQARRDLLNTINDNLRVIELNKNRLDIGDGGRVWPQLGDDKNSHRWIEENLAERQTRVTDEIGAMNAAVAQTLRSTSVAKPPPDIVVQQADDNGEDLMMMQQSFRIITVQFPALINNVREMAVLRRESNQLRQQEQTETPLLQASHSVADRFSELMTSARPFATFSTADREDEQDRLKARQEIVEAVNRVSEANQDLLAQVRGFNGTRVTLFDQQEHEHRSQLNLLTNRVVTDTADLVSNSKQLSSALHQQPDAQNRVILVATDIATAAKQLHDCNKLLGATIRQPPCQEQMLQASNQVSQSIYQLLRVTRTSADSVRHAMQTGQIMEEELEQARECISATESSAKTVVEDLDAINAYINSFSIAAHENDLLSQFDQCYERVINERDPTSFHTASRQMVEVTHKLVQHLYEEAQRLEHEDPERNHRLLQLTNAITPTLSETVNLIKELGGSVNETEIQTGIRSRAETLREDLYGGNVELMGPELMHSLITAATASLSTATQLNNAVKSAAQHSRPPTNTVLSDSRNVDEIGSRLAVVLQRARNNPQAPLEQMELLQASEQFLIPAERFVDGSRSFMVTISEHGLQNTVQMYSDHCQTSLNALRLWLRRTEPWARQLIVSNSLLKLESLRQEAEDLRKWVPPPQASADTSRFLGSGANHLLFDAVREGMSASGHLKQDYVQRAPEASCDDWAGNSAGDLVSSMSHLLEATTVFKADSNSDRPGDCVLQPSALNQLNDDCVHTIHLAYQLLLKSLLSCLTALPGQRELAEAAAVVAKRRSEVQHLTTLGDRRELPPAKEVSVDEMQVLQQEIATSAREFHEASSELMVAESGGSFADAAQRFSAGLDALFDAGQRMAQASVPGTAEHARMPDGLNRDITACLLDVADHSLDYLDEARAVCGHPAGRPLRDGLHQRGRATQESITRLLLVNDSSLNPALLACEEAIRQVSAMALILQAPRRPFTNNPYYGCILEASHIIGNMNEGIAGMGKARGQQDYCRSVKIFADSVCNLMEESAQAAYLVGITDVRSDPGRPSNINYDLLTKLQSEISQSCVSIASTEMANTQLIAVSEEANSKLSVLENLVSAISDQADSTGSRKQLLDLMDRLVISIGSLTQNSANWSPEGQKLTQVHATKAQSELNELVQLIVSSGHFGGQAGVIAEQAKESQKPICEAAKSSLDAAKSLLTNSKNLPPVVYGNEPSSADPEALKQFTDRSADVVNSIKALLLAMETFAPGQAECKQVLQHFNDSYLPDLQQLRTGILQENLPPSRKESEEMYQKHMMLAVKAIRDSVPKLAQVARCEAEQLGHLVMQLDDQLASIVKNTSGAASCSSAASSQLAYTEHARGILESAEHFVRCCKQAGGNPNASQCHQPVFETRNQLITACDECLQSLVEISDRQGQVTSLMDTIGKSKSQVKEFHWQPKSDSTQSGSATLSVRTTQQYPTRLLRLAERMQQQTEDILIRARERDSGHKLIGMARILTEQYKEIVPLTHSTIDTLDSDKDAQVN</sequence>
<dbReference type="Pfam" id="PF02174">
    <property type="entry name" value="IRS"/>
    <property type="match status" value="1"/>
</dbReference>
<accession>A0ABD2Q6T5</accession>
<dbReference type="SUPFAM" id="SSF47031">
    <property type="entry name" value="Second domain of FERM"/>
    <property type="match status" value="1"/>
</dbReference>
<dbReference type="Gene3D" id="1.20.80.10">
    <property type="match status" value="1"/>
</dbReference>
<dbReference type="InterPro" id="IPR019749">
    <property type="entry name" value="Band_41_domain"/>
</dbReference>
<dbReference type="Pfam" id="PF16511">
    <property type="entry name" value="FERM_f0"/>
    <property type="match status" value="1"/>
</dbReference>
<dbReference type="CDD" id="cd17089">
    <property type="entry name" value="FERM_F0_TLN"/>
    <property type="match status" value="1"/>
</dbReference>
<dbReference type="CDD" id="cd14473">
    <property type="entry name" value="FERM_B-lobe"/>
    <property type="match status" value="1"/>
</dbReference>
<organism evidence="5 6">
    <name type="scientific">Cichlidogyrus casuarinus</name>
    <dbReference type="NCBI Taxonomy" id="1844966"/>
    <lineage>
        <taxon>Eukaryota</taxon>
        <taxon>Metazoa</taxon>
        <taxon>Spiralia</taxon>
        <taxon>Lophotrochozoa</taxon>
        <taxon>Platyhelminthes</taxon>
        <taxon>Monogenea</taxon>
        <taxon>Monopisthocotylea</taxon>
        <taxon>Dactylogyridea</taxon>
        <taxon>Ancyrocephalidae</taxon>
        <taxon>Cichlidogyrus</taxon>
    </lineage>
</organism>
<dbReference type="SMART" id="SM01244">
    <property type="entry name" value="IRS"/>
    <property type="match status" value="1"/>
</dbReference>
<evidence type="ECO:0000256" key="2">
    <source>
        <dbReference type="ARBA" id="ARBA00022490"/>
    </source>
</evidence>
<name>A0ABD2Q6T5_9PLAT</name>
<dbReference type="PROSITE" id="PS50057">
    <property type="entry name" value="FERM_3"/>
    <property type="match status" value="1"/>
</dbReference>
<keyword evidence="2" id="KW-0963">Cytoplasm</keyword>
<dbReference type="Gene3D" id="2.30.29.30">
    <property type="entry name" value="Pleckstrin-homology domain (PH domain)/Phosphotyrosine-binding domain (PTB)"/>
    <property type="match status" value="1"/>
</dbReference>
<feature type="domain" description="FERM" evidence="4">
    <location>
        <begin position="116"/>
        <end position="447"/>
    </location>
</feature>
<dbReference type="InterPro" id="IPR011993">
    <property type="entry name" value="PH-like_dom_sf"/>
</dbReference>
<dbReference type="InterPro" id="IPR035963">
    <property type="entry name" value="FERM_2"/>
</dbReference>
<reference evidence="5 6" key="1">
    <citation type="submission" date="2024-11" db="EMBL/GenBank/DDBJ databases">
        <title>Adaptive evolution of stress response genes in parasites aligns with host niche diversity.</title>
        <authorList>
            <person name="Hahn C."/>
            <person name="Resl P."/>
        </authorList>
    </citation>
    <scope>NUCLEOTIDE SEQUENCE [LARGE SCALE GENOMIC DNA]</scope>
    <source>
        <strain evidence="5">EGGRZ-B1_66</strain>
        <tissue evidence="5">Body</tissue>
    </source>
</reference>
<evidence type="ECO:0000256" key="1">
    <source>
        <dbReference type="ARBA" id="ARBA00004245"/>
    </source>
</evidence>